<dbReference type="InterPro" id="IPR038970">
    <property type="entry name" value="Lyase_8"/>
</dbReference>
<feature type="active site" evidence="6">
    <location>
        <position position="288"/>
    </location>
</feature>
<dbReference type="Pfam" id="PF02278">
    <property type="entry name" value="Lyase_8"/>
    <property type="match status" value="1"/>
</dbReference>
<dbReference type="Proteomes" id="UP000215509">
    <property type="component" value="Unassembled WGS sequence"/>
</dbReference>
<feature type="active site" evidence="6">
    <location>
        <position position="297"/>
    </location>
</feature>
<feature type="active site" evidence="6">
    <location>
        <position position="351"/>
    </location>
</feature>
<dbReference type="Gene3D" id="2.60.40.10">
    <property type="entry name" value="Immunoglobulins"/>
    <property type="match status" value="1"/>
</dbReference>
<dbReference type="InterPro" id="IPR004103">
    <property type="entry name" value="Lyase_8_C"/>
</dbReference>
<dbReference type="CDD" id="cd00063">
    <property type="entry name" value="FN3"/>
    <property type="match status" value="1"/>
</dbReference>
<dbReference type="Gene3D" id="2.60.220.10">
    <property type="entry name" value="Polysaccharide lyase family 8-like, C-terminal"/>
    <property type="match status" value="1"/>
</dbReference>
<dbReference type="PANTHER" id="PTHR38481">
    <property type="entry name" value="HYALURONATE LYASE"/>
    <property type="match status" value="1"/>
</dbReference>
<dbReference type="GO" id="GO:0005975">
    <property type="term" value="P:carbohydrate metabolic process"/>
    <property type="evidence" value="ECO:0007669"/>
    <property type="project" value="InterPro"/>
</dbReference>
<evidence type="ECO:0000256" key="3">
    <source>
        <dbReference type="ARBA" id="ARBA00022525"/>
    </source>
</evidence>
<sequence length="1078" mass="114887">MMMRKWMSCLILFVLVFSLIGTGWVLPASVSAADEFDALRQKWSDVLTGGPSIELSDADIAAQIALTVRVVQNDTATGFRDTLQTGTNRTSCGCLWTDLTSTTVSAELVYNFSRIRAMALAYATAGSSDPASPAYNPLYLNTALRDEITGALDWMYANRYNPGKSIYDNWYHWEISGPKNLEDAVVLMYNDLTSTQVTNYMNAVNKFTPDPNRAPQNSATATGANRVEKSWVVALRSILIKDSTAVALGRDGLSDATTLSTSTNGANNVFKYVSTGDGMHQDGSFLQHTAHPYFGNYGTTYFQFIVNLVYLLSGSTWAITDPNAANMYQWVYSTYEPAIYKGSLMSMLRGRTIAYSSADDHYYGKAATQSILLLSTFAPAADAAAYQSMVKYWMTEDTYLSFVSGGNSIFYIVLAKQILGDPAIAPRGELSRNIPFPQSDRIVHYRPGFGFGLAMSSKRIYRYESINGDNLHGWHMGDGMTYLYNNDLSQYDANYWPTVNPYRLAGTTVDTGMLANAAGQSTLTANTWVGGASDGTFGVAGMQLNPYGSNVTGKKSWFMFDNEIVALGSGITSTSGRTIETIVDNRKLNEAGDNAFTVNGTIQSTSLTQGMQSYTGVSWMHLQGNAVSGSDIGYYFPGTPALKGIRETRTGKWTDIHSSDLITGTLTNNYETFWFDHGANPTDGSYQYAILPNASVSQTSAYAAGPDFTVVENSADAQAVRENTLNLLAVNFWNTLTKTVGDLTSDNKASVLLKTTSSAAEVSVSDPTQTNTGTIQLTVNRSASGVISADPGVTVTQLSPTIQLTVNVNGSKGSSFHAKFDLTPAPPVIPAAPVVSSVYGGSGKATLSWTAVSGAAGYRIKYGTQPGVYTGTVNTGASTTGAVTGLTNGTTYYFAVTAYNTSGESVPSAEVHLFSVEPTADAYVRDGTYVGTNYGADPSLVTKKSTSSYNREAYLLFDVSALTGPVSGATVHLVPTSVGSAATTNAVAVAASTTWTESGLTWSTKPASGSGFSTWSGMAAGKPVEVDVTAQVNSAIASGGKLSLRVYSPTDVGSTGDISYGSKEQTNTANRPALAISQ</sequence>
<evidence type="ECO:0000256" key="2">
    <source>
        <dbReference type="ARBA" id="ARBA00006699"/>
    </source>
</evidence>
<dbReference type="SUPFAM" id="SSF74650">
    <property type="entry name" value="Galactose mutarotase-like"/>
    <property type="match status" value="1"/>
</dbReference>
<evidence type="ECO:0000256" key="4">
    <source>
        <dbReference type="ARBA" id="ARBA00022729"/>
    </source>
</evidence>
<keyword evidence="3" id="KW-0964">Secreted</keyword>
<evidence type="ECO:0000313" key="10">
    <source>
        <dbReference type="Proteomes" id="UP000215509"/>
    </source>
</evidence>
<dbReference type="CDD" id="cd01083">
    <property type="entry name" value="GAG_Lyase"/>
    <property type="match status" value="1"/>
</dbReference>
<keyword evidence="4" id="KW-0732">Signal</keyword>
<dbReference type="PROSITE" id="PS50853">
    <property type="entry name" value="FN3"/>
    <property type="match status" value="1"/>
</dbReference>
<dbReference type="InterPro" id="IPR012970">
    <property type="entry name" value="Lyase_8_alpha_N"/>
</dbReference>
<dbReference type="InterPro" id="IPR014718">
    <property type="entry name" value="GH-type_carb-bd"/>
</dbReference>
<name>A0A229UIU5_9BACL</name>
<dbReference type="SUPFAM" id="SSF48230">
    <property type="entry name" value="Chondroitin AC/alginate lyase"/>
    <property type="match status" value="1"/>
</dbReference>
<dbReference type="SUPFAM" id="SSF49863">
    <property type="entry name" value="Hyaluronate lyase-like, C-terminal domain"/>
    <property type="match status" value="1"/>
</dbReference>
<dbReference type="SMART" id="SM00060">
    <property type="entry name" value="FN3"/>
    <property type="match status" value="2"/>
</dbReference>
<dbReference type="Pfam" id="PF02884">
    <property type="entry name" value="Lyase_8_C"/>
    <property type="match status" value="1"/>
</dbReference>
<comment type="caution">
    <text evidence="9">The sequence shown here is derived from an EMBL/GenBank/DDBJ whole genome shotgun (WGS) entry which is preliminary data.</text>
</comment>
<dbReference type="InterPro" id="IPR013783">
    <property type="entry name" value="Ig-like_fold"/>
</dbReference>
<comment type="subcellular location">
    <subcellularLocation>
        <location evidence="1">Secreted</location>
    </subcellularLocation>
</comment>
<dbReference type="InterPro" id="IPR011071">
    <property type="entry name" value="Lyase_8-like_C"/>
</dbReference>
<keyword evidence="10" id="KW-1185">Reference proteome</keyword>
<dbReference type="InterPro" id="IPR055372">
    <property type="entry name" value="CBM96"/>
</dbReference>
<dbReference type="GO" id="GO:0005576">
    <property type="term" value="C:extracellular region"/>
    <property type="evidence" value="ECO:0007669"/>
    <property type="project" value="UniProtKB-SubCell"/>
</dbReference>
<dbReference type="Pfam" id="PF08124">
    <property type="entry name" value="Lyase_8_N"/>
    <property type="match status" value="1"/>
</dbReference>
<dbReference type="RefSeq" id="WP_094017873.1">
    <property type="nucleotide sequence ID" value="NZ_NMQW01000049.1"/>
</dbReference>
<evidence type="ECO:0000256" key="6">
    <source>
        <dbReference type="PIRSR" id="PIRSR638970-1"/>
    </source>
</evidence>
<dbReference type="OrthoDB" id="6636047at2"/>
<evidence type="ECO:0000313" key="9">
    <source>
        <dbReference type="EMBL" id="OXM83281.1"/>
    </source>
</evidence>
<dbReference type="Gene3D" id="1.50.10.100">
    <property type="entry name" value="Chondroitin AC/alginate lyase"/>
    <property type="match status" value="1"/>
</dbReference>
<keyword evidence="5" id="KW-0456">Lyase</keyword>
<dbReference type="PANTHER" id="PTHR38481:SF1">
    <property type="entry name" value="HYALURONATE LYASE"/>
    <property type="match status" value="1"/>
</dbReference>
<proteinExistence type="inferred from homology"/>
<dbReference type="InterPro" id="IPR003159">
    <property type="entry name" value="Lyase_8_central_dom"/>
</dbReference>
<dbReference type="Gene3D" id="2.70.98.10">
    <property type="match status" value="1"/>
</dbReference>
<evidence type="ECO:0000259" key="8">
    <source>
        <dbReference type="PROSITE" id="PS50853"/>
    </source>
</evidence>
<dbReference type="GO" id="GO:0016837">
    <property type="term" value="F:carbon-oxygen lyase activity, acting on polysaccharides"/>
    <property type="evidence" value="ECO:0007669"/>
    <property type="project" value="UniProtKB-ARBA"/>
</dbReference>
<dbReference type="Pfam" id="PF24517">
    <property type="entry name" value="CBM96"/>
    <property type="match status" value="1"/>
</dbReference>
<dbReference type="InterPro" id="IPR003961">
    <property type="entry name" value="FN3_dom"/>
</dbReference>
<dbReference type="InterPro" id="IPR036116">
    <property type="entry name" value="FN3_sf"/>
</dbReference>
<dbReference type="EMBL" id="NMQW01000049">
    <property type="protein sequence ID" value="OXM83281.1"/>
    <property type="molecule type" value="Genomic_DNA"/>
</dbReference>
<dbReference type="InterPro" id="IPR011013">
    <property type="entry name" value="Gal_mutarotase_sf_dom"/>
</dbReference>
<evidence type="ECO:0000256" key="5">
    <source>
        <dbReference type="ARBA" id="ARBA00023239"/>
    </source>
</evidence>
<organism evidence="9 10">
    <name type="scientific">Paenibacillus rigui</name>
    <dbReference type="NCBI Taxonomy" id="554312"/>
    <lineage>
        <taxon>Bacteria</taxon>
        <taxon>Bacillati</taxon>
        <taxon>Bacillota</taxon>
        <taxon>Bacilli</taxon>
        <taxon>Bacillales</taxon>
        <taxon>Paenibacillaceae</taxon>
        <taxon>Paenibacillus</taxon>
    </lineage>
</organism>
<dbReference type="InterPro" id="IPR008929">
    <property type="entry name" value="Chondroitin_lyas"/>
</dbReference>
<evidence type="ECO:0000256" key="7">
    <source>
        <dbReference type="SAM" id="MobiDB-lite"/>
    </source>
</evidence>
<evidence type="ECO:0000256" key="1">
    <source>
        <dbReference type="ARBA" id="ARBA00004613"/>
    </source>
</evidence>
<feature type="domain" description="Fibronectin type-III" evidence="8">
    <location>
        <begin position="829"/>
        <end position="919"/>
    </location>
</feature>
<feature type="region of interest" description="Disordered" evidence="7">
    <location>
        <begin position="1056"/>
        <end position="1078"/>
    </location>
</feature>
<protein>
    <recommendedName>
        <fullName evidence="8">Fibronectin type-III domain-containing protein</fullName>
    </recommendedName>
</protein>
<dbReference type="NCBIfam" id="NF033679">
    <property type="entry name" value="DNRLRE_dom"/>
    <property type="match status" value="1"/>
</dbReference>
<dbReference type="SUPFAM" id="SSF49265">
    <property type="entry name" value="Fibronectin type III"/>
    <property type="match status" value="1"/>
</dbReference>
<reference evidence="9 10" key="1">
    <citation type="submission" date="2017-07" db="EMBL/GenBank/DDBJ databases">
        <title>Genome sequencing and assembly of Paenibacillus rigui.</title>
        <authorList>
            <person name="Mayilraj S."/>
        </authorList>
    </citation>
    <scope>NUCLEOTIDE SEQUENCE [LARGE SCALE GENOMIC DNA]</scope>
    <source>
        <strain evidence="9 10">JCM 16352</strain>
    </source>
</reference>
<gene>
    <name evidence="9" type="ORF">CF651_26500</name>
</gene>
<accession>A0A229UIU5</accession>
<dbReference type="AlphaFoldDB" id="A0A229UIU5"/>
<comment type="similarity">
    <text evidence="2">Belongs to the polysaccharide lyase 8 family.</text>
</comment>
<dbReference type="GO" id="GO:0030246">
    <property type="term" value="F:carbohydrate binding"/>
    <property type="evidence" value="ECO:0007669"/>
    <property type="project" value="InterPro"/>
</dbReference>
<dbReference type="Pfam" id="PF00041">
    <property type="entry name" value="fn3"/>
    <property type="match status" value="1"/>
</dbReference>